<accession>A0A976R7X3</accession>
<sequence>MTQTKQNLTKAEKEFFSSHGVKEDEVKFSSNSEFMYSIYDTVSGLFDAPFLSSNNGLAIRFLSDTLNRGDNVIRRHPSDYKLYLVGSYVRNDGIIVPLSKPKFIINISDVLDISTSK</sequence>
<evidence type="ECO:0000313" key="1">
    <source>
        <dbReference type="EMBL" id="UPW41967.1"/>
    </source>
</evidence>
<protein>
    <submittedName>
        <fullName evidence="1">Nonstructural protein</fullName>
    </submittedName>
</protein>
<dbReference type="InterPro" id="IPR046781">
    <property type="entry name" value="Phage_ORF5"/>
</dbReference>
<proteinExistence type="predicted"/>
<organism evidence="1">
    <name type="scientific">Dipodfec virus RodF1_53</name>
    <dbReference type="NCBI Taxonomy" id="2929302"/>
    <lineage>
        <taxon>Viruses</taxon>
        <taxon>Monodnaviria</taxon>
        <taxon>Sangervirae</taxon>
        <taxon>Phixviricota</taxon>
        <taxon>Malgrandaviricetes</taxon>
        <taxon>Petitvirales</taxon>
        <taxon>Microviridae</taxon>
    </lineage>
</organism>
<name>A0A976R7X3_9VIRU</name>
<dbReference type="Pfam" id="PF20577">
    <property type="entry name" value="Phage_ORF5"/>
    <property type="match status" value="1"/>
</dbReference>
<reference evidence="1" key="1">
    <citation type="submission" date="2022-02" db="EMBL/GenBank/DDBJ databases">
        <title>Towards deciphering the DNA virus diversity associated with rodent species in the families Cricetidae and Heteromyidae.</title>
        <authorList>
            <person name="Lund M."/>
            <person name="Larsen B.B."/>
            <person name="Gryseels S."/>
            <person name="Kraberger S."/>
            <person name="Rowsey D.M."/>
            <person name="Steger L."/>
            <person name="Yule K.M."/>
            <person name="Upham N.S."/>
            <person name="Worobey M."/>
            <person name="Van Doorslaer K."/>
            <person name="Varsani A."/>
        </authorList>
    </citation>
    <scope>NUCLEOTIDE SEQUENCE</scope>
    <source>
        <strain evidence="1">NeonRodF1_53</strain>
    </source>
</reference>
<dbReference type="EMBL" id="OM869702">
    <property type="protein sequence ID" value="UPW41967.1"/>
    <property type="molecule type" value="Genomic_DNA"/>
</dbReference>